<evidence type="ECO:0000313" key="3">
    <source>
        <dbReference type="Proteomes" id="UP000254079"/>
    </source>
</evidence>
<dbReference type="Proteomes" id="UP000254079">
    <property type="component" value="Unassembled WGS sequence"/>
</dbReference>
<dbReference type="Pfam" id="PF20454">
    <property type="entry name" value="GpA_nuclease"/>
    <property type="match status" value="1"/>
</dbReference>
<sequence length="81" mass="8956">MTISRVCWDTGGIDGEIVYQRSKKHGVFRVLPVKGASVYGKPVITMPKTRNQRGVYLCEVGTDTAKEILYARMKADPHACG</sequence>
<dbReference type="InterPro" id="IPR046454">
    <property type="entry name" value="GpA_endonuclease"/>
</dbReference>
<dbReference type="AlphaFoldDB" id="A0A376UD42"/>
<dbReference type="EMBL" id="UGCP01000002">
    <property type="protein sequence ID" value="STI87375.1"/>
    <property type="molecule type" value="Genomic_DNA"/>
</dbReference>
<gene>
    <name evidence="2" type="ORF">NCTC8622_06530</name>
</gene>
<feature type="domain" description="Terminase large subunit GpA endonuclease" evidence="1">
    <location>
        <begin position="1"/>
        <end position="77"/>
    </location>
</feature>
<dbReference type="GO" id="GO:0004519">
    <property type="term" value="F:endonuclease activity"/>
    <property type="evidence" value="ECO:0007669"/>
    <property type="project" value="InterPro"/>
</dbReference>
<organism evidence="2 3">
    <name type="scientific">Escherichia coli</name>
    <dbReference type="NCBI Taxonomy" id="562"/>
    <lineage>
        <taxon>Bacteria</taxon>
        <taxon>Pseudomonadati</taxon>
        <taxon>Pseudomonadota</taxon>
        <taxon>Gammaproteobacteria</taxon>
        <taxon>Enterobacterales</taxon>
        <taxon>Enterobacteriaceae</taxon>
        <taxon>Escherichia</taxon>
    </lineage>
</organism>
<reference evidence="2 3" key="1">
    <citation type="submission" date="2018-06" db="EMBL/GenBank/DDBJ databases">
        <authorList>
            <consortium name="Pathogen Informatics"/>
            <person name="Doyle S."/>
        </authorList>
    </citation>
    <scope>NUCLEOTIDE SEQUENCE [LARGE SCALE GENOMIC DNA]</scope>
    <source>
        <strain evidence="2 3">NCTC8622</strain>
    </source>
</reference>
<proteinExistence type="predicted"/>
<name>A0A376UD42_ECOLX</name>
<accession>A0A376UD42</accession>
<evidence type="ECO:0000259" key="1">
    <source>
        <dbReference type="Pfam" id="PF20454"/>
    </source>
</evidence>
<protein>
    <submittedName>
        <fullName evidence="2">Phage terminase large subunit (GpA)</fullName>
    </submittedName>
</protein>
<evidence type="ECO:0000313" key="2">
    <source>
        <dbReference type="EMBL" id="STI87375.1"/>
    </source>
</evidence>